<name>A0A151A9H9_9EURY</name>
<evidence type="ECO:0000313" key="2">
    <source>
        <dbReference type="Proteomes" id="UP000075321"/>
    </source>
</evidence>
<dbReference type="PATRIC" id="fig|1008153.3.peg.3977"/>
<evidence type="ECO:0000313" key="1">
    <source>
        <dbReference type="EMBL" id="KYH24263.1"/>
    </source>
</evidence>
<dbReference type="Proteomes" id="UP000075321">
    <property type="component" value="Unassembled WGS sequence"/>
</dbReference>
<gene>
    <name evidence="1" type="ORF">HAPAU_37340</name>
</gene>
<organism evidence="1 2">
    <name type="scientific">Halalkalicoccus paucihalophilus</name>
    <dbReference type="NCBI Taxonomy" id="1008153"/>
    <lineage>
        <taxon>Archaea</taxon>
        <taxon>Methanobacteriati</taxon>
        <taxon>Methanobacteriota</taxon>
        <taxon>Stenosarchaea group</taxon>
        <taxon>Halobacteria</taxon>
        <taxon>Halobacteriales</taxon>
        <taxon>Halococcaceae</taxon>
        <taxon>Halalkalicoccus</taxon>
    </lineage>
</organism>
<comment type="caution">
    <text evidence="1">The sequence shown here is derived from an EMBL/GenBank/DDBJ whole genome shotgun (WGS) entry which is preliminary data.</text>
</comment>
<sequence length="110" mass="12232">MSGIGLIGGRRYQGYTLVIIHCFSNTTLHKTVHPTQAAVRVHTYDNDVHTMNLEVGIKSITDINLYSVTKLECHHTVWLVFWDNLLASGSSCLSSRWIVDSTDGISSARV</sequence>
<proteinExistence type="predicted"/>
<accession>A0A151A9H9</accession>
<keyword evidence="2" id="KW-1185">Reference proteome</keyword>
<dbReference type="EMBL" id="LTAZ01000015">
    <property type="protein sequence ID" value="KYH24263.1"/>
    <property type="molecule type" value="Genomic_DNA"/>
</dbReference>
<reference evidence="1 2" key="1">
    <citation type="submission" date="2016-02" db="EMBL/GenBank/DDBJ databases">
        <title>Genome sequence of Halalkalicoccus paucihalophilus DSM 24557.</title>
        <authorList>
            <person name="Poehlein A."/>
            <person name="Daniel R."/>
        </authorList>
    </citation>
    <scope>NUCLEOTIDE SEQUENCE [LARGE SCALE GENOMIC DNA]</scope>
    <source>
        <strain evidence="1 2">DSM 24557</strain>
    </source>
</reference>
<protein>
    <submittedName>
        <fullName evidence="1">Uncharacterized protein</fullName>
    </submittedName>
</protein>
<dbReference type="AlphaFoldDB" id="A0A151A9H9"/>